<organism evidence="1 2">
    <name type="scientific">Flemingia macrophylla</name>
    <dbReference type="NCBI Taxonomy" id="520843"/>
    <lineage>
        <taxon>Eukaryota</taxon>
        <taxon>Viridiplantae</taxon>
        <taxon>Streptophyta</taxon>
        <taxon>Embryophyta</taxon>
        <taxon>Tracheophyta</taxon>
        <taxon>Spermatophyta</taxon>
        <taxon>Magnoliopsida</taxon>
        <taxon>eudicotyledons</taxon>
        <taxon>Gunneridae</taxon>
        <taxon>Pentapetalae</taxon>
        <taxon>rosids</taxon>
        <taxon>fabids</taxon>
        <taxon>Fabales</taxon>
        <taxon>Fabaceae</taxon>
        <taxon>Papilionoideae</taxon>
        <taxon>50 kb inversion clade</taxon>
        <taxon>NPAAA clade</taxon>
        <taxon>indigoferoid/millettioid clade</taxon>
        <taxon>Phaseoleae</taxon>
        <taxon>Flemingia</taxon>
    </lineage>
</organism>
<comment type="caution">
    <text evidence="1">The sequence shown here is derived from an EMBL/GenBank/DDBJ whole genome shotgun (WGS) entry which is preliminary data.</text>
</comment>
<dbReference type="Proteomes" id="UP001603857">
    <property type="component" value="Unassembled WGS sequence"/>
</dbReference>
<dbReference type="EMBL" id="JBGMDY010000002">
    <property type="protein sequence ID" value="KAL2344446.1"/>
    <property type="molecule type" value="Genomic_DNA"/>
</dbReference>
<proteinExistence type="predicted"/>
<evidence type="ECO:0000313" key="1">
    <source>
        <dbReference type="EMBL" id="KAL2344446.1"/>
    </source>
</evidence>
<accession>A0ABD1N931</accession>
<sequence>MRLTINYSGQETHNNVGNPESYLRKAEDVATNMLAKGYIFGKEHRSEQKSLMRNTSLVLSRQQNLEPQWFGASCVRSLLRLESLMRLKSLSSRASHASETSCV</sequence>
<reference evidence="1 2" key="1">
    <citation type="submission" date="2024-08" db="EMBL/GenBank/DDBJ databases">
        <title>Insights into the chromosomal genome structure of Flemingia macrophylla.</title>
        <authorList>
            <person name="Ding Y."/>
            <person name="Zhao Y."/>
            <person name="Bi W."/>
            <person name="Wu M."/>
            <person name="Zhao G."/>
            <person name="Gong Y."/>
            <person name="Li W."/>
            <person name="Zhang P."/>
        </authorList>
    </citation>
    <scope>NUCLEOTIDE SEQUENCE [LARGE SCALE GENOMIC DNA]</scope>
    <source>
        <strain evidence="1">DYQJB</strain>
        <tissue evidence="1">Leaf</tissue>
    </source>
</reference>
<evidence type="ECO:0000313" key="2">
    <source>
        <dbReference type="Proteomes" id="UP001603857"/>
    </source>
</evidence>
<protein>
    <submittedName>
        <fullName evidence="1">Uncharacterized protein</fullName>
    </submittedName>
</protein>
<name>A0ABD1N931_9FABA</name>
<gene>
    <name evidence="1" type="ORF">Fmac_005731</name>
</gene>
<keyword evidence="2" id="KW-1185">Reference proteome</keyword>
<dbReference type="AlphaFoldDB" id="A0ABD1N931"/>